<dbReference type="SUPFAM" id="SSF102405">
    <property type="entry name" value="MCP/YpsA-like"/>
    <property type="match status" value="1"/>
</dbReference>
<evidence type="ECO:0000313" key="1">
    <source>
        <dbReference type="EMBL" id="MBU3852553.1"/>
    </source>
</evidence>
<dbReference type="Gene3D" id="3.40.50.450">
    <property type="match status" value="1"/>
</dbReference>
<dbReference type="GO" id="GO:0005829">
    <property type="term" value="C:cytosol"/>
    <property type="evidence" value="ECO:0007669"/>
    <property type="project" value="TreeGrafter"/>
</dbReference>
<reference evidence="1" key="1">
    <citation type="journal article" date="2021" name="PeerJ">
        <title>Extensive microbial diversity within the chicken gut microbiome revealed by metagenomics and culture.</title>
        <authorList>
            <person name="Gilroy R."/>
            <person name="Ravi A."/>
            <person name="Getino M."/>
            <person name="Pursley I."/>
            <person name="Horton D.L."/>
            <person name="Alikhan N.F."/>
            <person name="Baker D."/>
            <person name="Gharbi K."/>
            <person name="Hall N."/>
            <person name="Watson M."/>
            <person name="Adriaenssens E.M."/>
            <person name="Foster-Nyarko E."/>
            <person name="Jarju S."/>
            <person name="Secka A."/>
            <person name="Antonio M."/>
            <person name="Oren A."/>
            <person name="Chaudhuri R.R."/>
            <person name="La Ragione R."/>
            <person name="Hildebrand F."/>
            <person name="Pallen M.J."/>
        </authorList>
    </citation>
    <scope>NUCLEOTIDE SEQUENCE</scope>
    <source>
        <strain evidence="1">G3-2149</strain>
    </source>
</reference>
<sequence>MKHIEINTPEEVLQLLKSKKHIKGYAFQSIDFSPFKAEAAACTFQNCLFLGGHLPLDMQRAVETENLVFPNIQVPFNPFIGHLYDASTLYAHYVPGQPETFKQTFDQIVYRHYLTLGKEMSSAIDIKETLARTLHDHSISNALHEFLSQYDERSIVGIMGGHGLKRTDACYRQIVSLSKQLTEEGFLMISGGGPGAMEATHLGAWMAGKTEAELKTALEILEQAPTFDHPLWLDTAFVMMQRFPQTQYQSLGVPTWLYGHEPATPFATHIAKYFDNSIREDGILTIAKGGIVYTPGSAGTMQEIFQDATQNHYESFGYASPMIFMGEEFWTQEIPVYPLLSSLMERGRYRNLLLTLTDKQAEMVRVLKAFRNASPQGS</sequence>
<dbReference type="EMBL" id="JAHLFU010000030">
    <property type="protein sequence ID" value="MBU3852553.1"/>
    <property type="molecule type" value="Genomic_DNA"/>
</dbReference>
<dbReference type="PANTHER" id="PTHR43393:SF3">
    <property type="entry name" value="LYSINE DECARBOXYLASE-LIKE PROTEIN"/>
    <property type="match status" value="1"/>
</dbReference>
<evidence type="ECO:0000313" key="2">
    <source>
        <dbReference type="Proteomes" id="UP000823865"/>
    </source>
</evidence>
<dbReference type="AlphaFoldDB" id="A0A9E2L6A6"/>
<dbReference type="InterPro" id="IPR052341">
    <property type="entry name" value="LOG_family_nucleotidases"/>
</dbReference>
<accession>A0A9E2L6A6</accession>
<dbReference type="PANTHER" id="PTHR43393">
    <property type="entry name" value="CYTOKININ RIBOSIDE 5'-MONOPHOSPHATE PHOSPHORIBOHYDROLASE"/>
    <property type="match status" value="1"/>
</dbReference>
<evidence type="ECO:0008006" key="3">
    <source>
        <dbReference type="Google" id="ProtNLM"/>
    </source>
</evidence>
<reference evidence="1" key="2">
    <citation type="submission" date="2021-04" db="EMBL/GenBank/DDBJ databases">
        <authorList>
            <person name="Gilroy R."/>
        </authorList>
    </citation>
    <scope>NUCLEOTIDE SEQUENCE</scope>
    <source>
        <strain evidence="1">G3-2149</strain>
    </source>
</reference>
<protein>
    <recommendedName>
        <fullName evidence="3">Rossmann fold nucleotide-binding protein</fullName>
    </recommendedName>
</protein>
<organism evidence="1 2">
    <name type="scientific">Candidatus Paraprevotella stercoravium</name>
    <dbReference type="NCBI Taxonomy" id="2838725"/>
    <lineage>
        <taxon>Bacteria</taxon>
        <taxon>Pseudomonadati</taxon>
        <taxon>Bacteroidota</taxon>
        <taxon>Bacteroidia</taxon>
        <taxon>Bacteroidales</taxon>
        <taxon>Prevotellaceae</taxon>
        <taxon>Paraprevotella</taxon>
    </lineage>
</organism>
<comment type="caution">
    <text evidence="1">The sequence shown here is derived from an EMBL/GenBank/DDBJ whole genome shotgun (WGS) entry which is preliminary data.</text>
</comment>
<name>A0A9E2L6A6_9BACT</name>
<proteinExistence type="predicted"/>
<dbReference type="Proteomes" id="UP000823865">
    <property type="component" value="Unassembled WGS sequence"/>
</dbReference>
<gene>
    <name evidence="1" type="ORF">H9789_01745</name>
</gene>